<accession>A0A5M9I5A2</accession>
<comment type="subcellular location">
    <subcellularLocation>
        <location evidence="1">Cell membrane</location>
        <topology evidence="1">Multi-pass membrane protein</topology>
    </subcellularLocation>
</comment>
<comment type="caution">
    <text evidence="7">The sequence shown here is derived from an EMBL/GenBank/DDBJ whole genome shotgun (WGS) entry which is preliminary data.</text>
</comment>
<dbReference type="EMBL" id="VMSO01000001">
    <property type="protein sequence ID" value="KAA8503001.1"/>
    <property type="molecule type" value="Genomic_DNA"/>
</dbReference>
<proteinExistence type="predicted"/>
<protein>
    <submittedName>
        <fullName evidence="7">ABC transporter permease</fullName>
    </submittedName>
</protein>
<keyword evidence="3 6" id="KW-0812">Transmembrane</keyword>
<dbReference type="PANTHER" id="PTHR32196">
    <property type="entry name" value="ABC TRANSPORTER PERMEASE PROTEIN YPHD-RELATED-RELATED"/>
    <property type="match status" value="1"/>
</dbReference>
<keyword evidence="5 6" id="KW-0472">Membrane</keyword>
<feature type="transmembrane region" description="Helical" evidence="6">
    <location>
        <begin position="227"/>
        <end position="249"/>
    </location>
</feature>
<evidence type="ECO:0000256" key="4">
    <source>
        <dbReference type="ARBA" id="ARBA00022989"/>
    </source>
</evidence>
<name>A0A5M9I5A2_9FIRM</name>
<sequence length="329" mass="35168">MGGRKVESIKQNPLVKKVGFNRIVLCIVLLLMYGLFCALTGGDFFGMRRILSALNYAYFLGFLSLAVTFVIATGGIDFSIGPVMFCCALMAGFCFTMYGMPMPAALLISLVIGLAFGIFNGYLVAYWNVPSFITSMASMNIAKGLASVFTKTQSVSWPQSSQEGGWFRNLVTIEDIPVGLIILIVIAVVCAILLNQTKMGRYILSLGSNKEAVRLSGVNVKKWEMSAYVVCGLLVGIAAIFFVGAYSTVQPGYGDQYNNEAIAGCVMGGTSMAGGLASISGTIIGVFIISLLQEGIMALGLDKNLQLIITGIIVIVAVFADVVARRRKN</sequence>
<evidence type="ECO:0000313" key="8">
    <source>
        <dbReference type="Proteomes" id="UP000322025"/>
    </source>
</evidence>
<evidence type="ECO:0000256" key="5">
    <source>
        <dbReference type="ARBA" id="ARBA00023136"/>
    </source>
</evidence>
<keyword evidence="4 6" id="KW-1133">Transmembrane helix</keyword>
<dbReference type="InterPro" id="IPR001851">
    <property type="entry name" value="ABC_transp_permease"/>
</dbReference>
<evidence type="ECO:0000313" key="7">
    <source>
        <dbReference type="EMBL" id="KAA8503001.1"/>
    </source>
</evidence>
<feature type="transmembrane region" description="Helical" evidence="6">
    <location>
        <begin position="53"/>
        <end position="72"/>
    </location>
</feature>
<dbReference type="CDD" id="cd06579">
    <property type="entry name" value="TM_PBP1_transp_AraH_like"/>
    <property type="match status" value="1"/>
</dbReference>
<dbReference type="AlphaFoldDB" id="A0A5M9I5A2"/>
<dbReference type="Pfam" id="PF02653">
    <property type="entry name" value="BPD_transp_2"/>
    <property type="match status" value="1"/>
</dbReference>
<feature type="transmembrane region" description="Helical" evidence="6">
    <location>
        <begin position="20"/>
        <end position="41"/>
    </location>
</feature>
<gene>
    <name evidence="7" type="ORF">FNY66_00610</name>
</gene>
<feature type="transmembrane region" description="Helical" evidence="6">
    <location>
        <begin position="176"/>
        <end position="194"/>
    </location>
</feature>
<feature type="transmembrane region" description="Helical" evidence="6">
    <location>
        <begin position="105"/>
        <end position="129"/>
    </location>
</feature>
<feature type="transmembrane region" description="Helical" evidence="6">
    <location>
        <begin position="304"/>
        <end position="324"/>
    </location>
</feature>
<dbReference type="Proteomes" id="UP000322025">
    <property type="component" value="Unassembled WGS sequence"/>
</dbReference>
<evidence type="ECO:0000256" key="2">
    <source>
        <dbReference type="ARBA" id="ARBA00022475"/>
    </source>
</evidence>
<reference evidence="7" key="1">
    <citation type="submission" date="2019-07" db="EMBL/GenBank/DDBJ databases">
        <authorList>
            <person name="Wongkuna S."/>
            <person name="Scaria J."/>
        </authorList>
    </citation>
    <scope>NUCLEOTIDE SEQUENCE [LARGE SCALE GENOMIC DNA]</scope>
    <source>
        <strain evidence="7">SW178</strain>
    </source>
</reference>
<feature type="transmembrane region" description="Helical" evidence="6">
    <location>
        <begin position="261"/>
        <end position="292"/>
    </location>
</feature>
<dbReference type="GO" id="GO:0022857">
    <property type="term" value="F:transmembrane transporter activity"/>
    <property type="evidence" value="ECO:0007669"/>
    <property type="project" value="InterPro"/>
</dbReference>
<dbReference type="OrthoDB" id="9813906at2"/>
<dbReference type="GO" id="GO:0005886">
    <property type="term" value="C:plasma membrane"/>
    <property type="evidence" value="ECO:0007669"/>
    <property type="project" value="UniProtKB-SubCell"/>
</dbReference>
<evidence type="ECO:0000256" key="1">
    <source>
        <dbReference type="ARBA" id="ARBA00004651"/>
    </source>
</evidence>
<feature type="transmembrane region" description="Helical" evidence="6">
    <location>
        <begin position="78"/>
        <end position="98"/>
    </location>
</feature>
<evidence type="ECO:0000256" key="3">
    <source>
        <dbReference type="ARBA" id="ARBA00022692"/>
    </source>
</evidence>
<organism evidence="7 8">
    <name type="scientific">Mediterraneibacter catenae</name>
    <dbReference type="NCBI Taxonomy" id="2594882"/>
    <lineage>
        <taxon>Bacteria</taxon>
        <taxon>Bacillati</taxon>
        <taxon>Bacillota</taxon>
        <taxon>Clostridia</taxon>
        <taxon>Lachnospirales</taxon>
        <taxon>Lachnospiraceae</taxon>
        <taxon>Mediterraneibacter</taxon>
    </lineage>
</organism>
<keyword evidence="8" id="KW-1185">Reference proteome</keyword>
<evidence type="ECO:0000256" key="6">
    <source>
        <dbReference type="SAM" id="Phobius"/>
    </source>
</evidence>
<keyword evidence="2" id="KW-1003">Cell membrane</keyword>